<dbReference type="Proteomes" id="UP000253303">
    <property type="component" value="Unassembled WGS sequence"/>
</dbReference>
<dbReference type="GO" id="GO:0032259">
    <property type="term" value="P:methylation"/>
    <property type="evidence" value="ECO:0007669"/>
    <property type="project" value="UniProtKB-KW"/>
</dbReference>
<dbReference type="InterPro" id="IPR001537">
    <property type="entry name" value="SpoU_MeTrfase"/>
</dbReference>
<dbReference type="OrthoDB" id="9785673at2"/>
<organism evidence="5 6">
    <name type="scientific">Spongiactinospora rosea</name>
    <dbReference type="NCBI Taxonomy" id="2248750"/>
    <lineage>
        <taxon>Bacteria</taxon>
        <taxon>Bacillati</taxon>
        <taxon>Actinomycetota</taxon>
        <taxon>Actinomycetes</taxon>
        <taxon>Streptosporangiales</taxon>
        <taxon>Streptosporangiaceae</taxon>
        <taxon>Spongiactinospora</taxon>
    </lineage>
</organism>
<keyword evidence="2 5" id="KW-0808">Transferase</keyword>
<dbReference type="SUPFAM" id="SSF75217">
    <property type="entry name" value="alpha/beta knot"/>
    <property type="match status" value="1"/>
</dbReference>
<dbReference type="EMBL" id="QMEY01000006">
    <property type="protein sequence ID" value="RBQ18826.1"/>
    <property type="molecule type" value="Genomic_DNA"/>
</dbReference>
<dbReference type="InterPro" id="IPR029026">
    <property type="entry name" value="tRNA_m1G_MTases_N"/>
</dbReference>
<gene>
    <name evidence="5" type="ORF">DP939_16575</name>
</gene>
<reference evidence="5 6" key="1">
    <citation type="submission" date="2018-06" db="EMBL/GenBank/DDBJ databases">
        <title>Sphaerisporangium craniellae sp. nov., isolated from a marine sponge in the South China Sea.</title>
        <authorList>
            <person name="Li L."/>
        </authorList>
    </citation>
    <scope>NUCLEOTIDE SEQUENCE [LARGE SCALE GENOMIC DNA]</scope>
    <source>
        <strain evidence="5 6">LHW63015</strain>
    </source>
</reference>
<feature type="domain" description="tRNA/rRNA methyltransferase SpoU type" evidence="4">
    <location>
        <begin position="63"/>
        <end position="203"/>
    </location>
</feature>
<dbReference type="GO" id="GO:0008173">
    <property type="term" value="F:RNA methyltransferase activity"/>
    <property type="evidence" value="ECO:0007669"/>
    <property type="project" value="InterPro"/>
</dbReference>
<evidence type="ECO:0000256" key="3">
    <source>
        <dbReference type="SAM" id="MobiDB-lite"/>
    </source>
</evidence>
<accession>A0A366LXY1</accession>
<dbReference type="GO" id="GO:0006396">
    <property type="term" value="P:RNA processing"/>
    <property type="evidence" value="ECO:0007669"/>
    <property type="project" value="InterPro"/>
</dbReference>
<name>A0A366LXY1_9ACTN</name>
<evidence type="ECO:0000259" key="4">
    <source>
        <dbReference type="Pfam" id="PF00588"/>
    </source>
</evidence>
<sequence>MAGRPGPPGGARGVPIVVPDTESGGQGGVQVNGGVAANTRRQLRPTDVKRLNRAWRRSTEGRLALILESVTSPFNIGTIFRTAAAFGVERIWLAGNATPPTTQKAQKTALGTDRLVAWEEPVAAVTAVQAARQDGFTVVAVELSGDAVPLHEAPLGGPVCLALGGEDHGCSPALLEAADAACYIPQVGRVGSFNVGIAAAIAMAEARRREWAAPPAGDGP</sequence>
<dbReference type="AlphaFoldDB" id="A0A366LXY1"/>
<dbReference type="GO" id="GO:0003723">
    <property type="term" value="F:RNA binding"/>
    <property type="evidence" value="ECO:0007669"/>
    <property type="project" value="InterPro"/>
</dbReference>
<dbReference type="InterPro" id="IPR004441">
    <property type="entry name" value="rRNA_MeTrfase_TrmH"/>
</dbReference>
<evidence type="ECO:0000313" key="6">
    <source>
        <dbReference type="Proteomes" id="UP000253303"/>
    </source>
</evidence>
<keyword evidence="6" id="KW-1185">Reference proteome</keyword>
<evidence type="ECO:0000313" key="5">
    <source>
        <dbReference type="EMBL" id="RBQ18826.1"/>
    </source>
</evidence>
<evidence type="ECO:0000256" key="2">
    <source>
        <dbReference type="ARBA" id="ARBA00022679"/>
    </source>
</evidence>
<dbReference type="GO" id="GO:0005829">
    <property type="term" value="C:cytosol"/>
    <property type="evidence" value="ECO:0007669"/>
    <property type="project" value="TreeGrafter"/>
</dbReference>
<comment type="caution">
    <text evidence="5">The sequence shown here is derived from an EMBL/GenBank/DDBJ whole genome shotgun (WGS) entry which is preliminary data.</text>
</comment>
<dbReference type="Pfam" id="PF00588">
    <property type="entry name" value="SpoU_methylase"/>
    <property type="match status" value="1"/>
</dbReference>
<proteinExistence type="predicted"/>
<protein>
    <submittedName>
        <fullName evidence="5">TrmH family RNA methyltransferase</fullName>
    </submittedName>
</protein>
<evidence type="ECO:0000256" key="1">
    <source>
        <dbReference type="ARBA" id="ARBA00022603"/>
    </source>
</evidence>
<keyword evidence="1 5" id="KW-0489">Methyltransferase</keyword>
<dbReference type="Gene3D" id="3.40.1280.10">
    <property type="match status" value="1"/>
</dbReference>
<dbReference type="PANTHER" id="PTHR46429">
    <property type="entry name" value="23S RRNA (GUANOSINE-2'-O-)-METHYLTRANSFERASE RLMB"/>
    <property type="match status" value="1"/>
</dbReference>
<dbReference type="PANTHER" id="PTHR46429:SF1">
    <property type="entry name" value="23S RRNA (GUANOSINE-2'-O-)-METHYLTRANSFERASE RLMB"/>
    <property type="match status" value="1"/>
</dbReference>
<feature type="region of interest" description="Disordered" evidence="3">
    <location>
        <begin position="1"/>
        <end position="38"/>
    </location>
</feature>
<dbReference type="InterPro" id="IPR029028">
    <property type="entry name" value="Alpha/beta_knot_MTases"/>
</dbReference>